<feature type="transmembrane region" description="Helical" evidence="1">
    <location>
        <begin position="53"/>
        <end position="74"/>
    </location>
</feature>
<dbReference type="AlphaFoldDB" id="A0A9P0GJ59"/>
<keyword evidence="1" id="KW-1133">Transmembrane helix</keyword>
<accession>A0A9P0GJ59</accession>
<dbReference type="GO" id="GO:0005886">
    <property type="term" value="C:plasma membrane"/>
    <property type="evidence" value="ECO:0007669"/>
    <property type="project" value="InterPro"/>
</dbReference>
<dbReference type="Proteomes" id="UP001152799">
    <property type="component" value="Chromosome 1"/>
</dbReference>
<keyword evidence="1" id="KW-0812">Transmembrane</keyword>
<dbReference type="InterPro" id="IPR019319">
    <property type="entry name" value="Plg-R(KT)"/>
</dbReference>
<keyword evidence="1" id="KW-0472">Membrane</keyword>
<dbReference type="OrthoDB" id="10256697at2759"/>
<dbReference type="EMBL" id="OU892277">
    <property type="protein sequence ID" value="CAH1121565.1"/>
    <property type="molecule type" value="Genomic_DNA"/>
</dbReference>
<evidence type="ECO:0000256" key="1">
    <source>
        <dbReference type="SAM" id="Phobius"/>
    </source>
</evidence>
<dbReference type="PANTHER" id="PTHR13411">
    <property type="entry name" value="PLASMINOGEN RECEPTOR (KT)"/>
    <property type="match status" value="1"/>
</dbReference>
<reference evidence="2" key="1">
    <citation type="submission" date="2022-01" db="EMBL/GenBank/DDBJ databases">
        <authorList>
            <person name="King R."/>
        </authorList>
    </citation>
    <scope>NUCLEOTIDE SEQUENCE</scope>
</reference>
<dbReference type="PANTHER" id="PTHR13411:SF6">
    <property type="entry name" value="PLASMINOGEN RECEPTOR (KT)"/>
    <property type="match status" value="1"/>
</dbReference>
<name>A0A9P0GJ59_9CUCU</name>
<evidence type="ECO:0000313" key="3">
    <source>
        <dbReference type="Proteomes" id="UP001152799"/>
    </source>
</evidence>
<sequence length="153" mass="18005">MGNNFTINMEENFKKNQDFITEMNNIKIERQLQMRNQMRERQVAFEIAKQRELFYWFGAFYVTSIVGALASYRYKRKLSVLAPLVPLTFIFAYQADLAYGNKLHRILVEAEHIVQFEPDLLELPLGVPTPASIDLKRMQNEEHKKLHPHLPPL</sequence>
<organism evidence="2 3">
    <name type="scientific">Ceutorhynchus assimilis</name>
    <name type="common">cabbage seed weevil</name>
    <dbReference type="NCBI Taxonomy" id="467358"/>
    <lineage>
        <taxon>Eukaryota</taxon>
        <taxon>Metazoa</taxon>
        <taxon>Ecdysozoa</taxon>
        <taxon>Arthropoda</taxon>
        <taxon>Hexapoda</taxon>
        <taxon>Insecta</taxon>
        <taxon>Pterygota</taxon>
        <taxon>Neoptera</taxon>
        <taxon>Endopterygota</taxon>
        <taxon>Coleoptera</taxon>
        <taxon>Polyphaga</taxon>
        <taxon>Cucujiformia</taxon>
        <taxon>Curculionidae</taxon>
        <taxon>Ceutorhynchinae</taxon>
        <taxon>Ceutorhynchus</taxon>
    </lineage>
</organism>
<keyword evidence="3" id="KW-1185">Reference proteome</keyword>
<dbReference type="Pfam" id="PF10166">
    <property type="entry name" value="DUF2368"/>
    <property type="match status" value="1"/>
</dbReference>
<evidence type="ECO:0008006" key="4">
    <source>
        <dbReference type="Google" id="ProtNLM"/>
    </source>
</evidence>
<evidence type="ECO:0000313" key="2">
    <source>
        <dbReference type="EMBL" id="CAH1121565.1"/>
    </source>
</evidence>
<protein>
    <recommendedName>
        <fullName evidence="4">Plasminogen receptor (KT)</fullName>
    </recommendedName>
</protein>
<gene>
    <name evidence="2" type="ORF">CEUTPL_LOCUS673</name>
</gene>
<proteinExistence type="predicted"/>